<gene>
    <name evidence="5" type="ORF">Tci_006776</name>
</gene>
<evidence type="ECO:0000259" key="4">
    <source>
        <dbReference type="PROSITE" id="PS50158"/>
    </source>
</evidence>
<organism evidence="5">
    <name type="scientific">Tanacetum cinerariifolium</name>
    <name type="common">Dalmatian daisy</name>
    <name type="synonym">Chrysanthemum cinerariifolium</name>
    <dbReference type="NCBI Taxonomy" id="118510"/>
    <lineage>
        <taxon>Eukaryota</taxon>
        <taxon>Viridiplantae</taxon>
        <taxon>Streptophyta</taxon>
        <taxon>Embryophyta</taxon>
        <taxon>Tracheophyta</taxon>
        <taxon>Spermatophyta</taxon>
        <taxon>Magnoliopsida</taxon>
        <taxon>eudicotyledons</taxon>
        <taxon>Gunneridae</taxon>
        <taxon>Pentapetalae</taxon>
        <taxon>asterids</taxon>
        <taxon>campanulids</taxon>
        <taxon>Asterales</taxon>
        <taxon>Asteraceae</taxon>
        <taxon>Asteroideae</taxon>
        <taxon>Anthemideae</taxon>
        <taxon>Anthemidinae</taxon>
        <taxon>Tanacetum</taxon>
    </lineage>
</organism>
<keyword evidence="2" id="KW-0175">Coiled coil</keyword>
<keyword evidence="1" id="KW-0862">Zinc</keyword>
<proteinExistence type="predicted"/>
<evidence type="ECO:0000256" key="2">
    <source>
        <dbReference type="SAM" id="Coils"/>
    </source>
</evidence>
<name>A0A6L2JCP1_TANCI</name>
<dbReference type="PROSITE" id="PS50158">
    <property type="entry name" value="ZF_CCHC"/>
    <property type="match status" value="1"/>
</dbReference>
<dbReference type="EMBL" id="BKCJ010000618">
    <property type="protein sequence ID" value="GEU34798.1"/>
    <property type="molecule type" value="Genomic_DNA"/>
</dbReference>
<dbReference type="SUPFAM" id="SSF57756">
    <property type="entry name" value="Retrovirus zinc finger-like domains"/>
    <property type="match status" value="1"/>
</dbReference>
<feature type="region of interest" description="Disordered" evidence="3">
    <location>
        <begin position="269"/>
        <end position="321"/>
    </location>
</feature>
<reference evidence="5" key="1">
    <citation type="journal article" date="2019" name="Sci. Rep.">
        <title>Draft genome of Tanacetum cinerariifolium, the natural source of mosquito coil.</title>
        <authorList>
            <person name="Yamashiro T."/>
            <person name="Shiraishi A."/>
            <person name="Satake H."/>
            <person name="Nakayama K."/>
        </authorList>
    </citation>
    <scope>NUCLEOTIDE SEQUENCE</scope>
</reference>
<sequence>MLTMRARKFLQKTGRNLGANGSTCMGFDMAKVECYNCYRKGHFARECRSPKDSKRTTVAEPQRRNVPTGLESVEARLLVYKQNESVLEENIKQLNIEVQLRDTALTTLRQKLDTTEKERDDLNMKLEKFQTSSKRMTDLLASQTFKKAGLGYNSQVFTQAMFDYENYYSSESDSDSWPPSNLPNKPEQDLSSRPSAPIIEDWVSNSKEDDMPQVTKDVPSFAQDIHKQYAPMNHSKFPLHKVSAVAPLKSQPVLTTAARPVSVVTPKFSKPRPNLASHAVSKSKSPLRRHFPRHPSLNPSTSPPRVTAAKPSAVSAAQNNQGTRVWRPKCLVLDHDLRTTSASMTLKRFDYNDALGRSKSVMAWVLKRN</sequence>
<dbReference type="Pfam" id="PF00098">
    <property type="entry name" value="zf-CCHC"/>
    <property type="match status" value="1"/>
</dbReference>
<protein>
    <submittedName>
        <fullName evidence="5">Ribonuclease H-like domain-containing protein</fullName>
    </submittedName>
</protein>
<feature type="domain" description="CCHC-type" evidence="4">
    <location>
        <begin position="34"/>
        <end position="49"/>
    </location>
</feature>
<dbReference type="GO" id="GO:0008270">
    <property type="term" value="F:zinc ion binding"/>
    <property type="evidence" value="ECO:0007669"/>
    <property type="project" value="UniProtKB-KW"/>
</dbReference>
<accession>A0A6L2JCP1</accession>
<dbReference type="SMART" id="SM00343">
    <property type="entry name" value="ZnF_C2HC"/>
    <property type="match status" value="1"/>
</dbReference>
<dbReference type="InterPro" id="IPR036875">
    <property type="entry name" value="Znf_CCHC_sf"/>
</dbReference>
<feature type="coiled-coil region" evidence="2">
    <location>
        <begin position="70"/>
        <end position="132"/>
    </location>
</feature>
<dbReference type="InterPro" id="IPR001878">
    <property type="entry name" value="Znf_CCHC"/>
</dbReference>
<dbReference type="Gene3D" id="4.10.60.10">
    <property type="entry name" value="Zinc finger, CCHC-type"/>
    <property type="match status" value="1"/>
</dbReference>
<keyword evidence="1" id="KW-0479">Metal-binding</keyword>
<comment type="caution">
    <text evidence="5">The sequence shown here is derived from an EMBL/GenBank/DDBJ whole genome shotgun (WGS) entry which is preliminary data.</text>
</comment>
<keyword evidence="1" id="KW-0863">Zinc-finger</keyword>
<evidence type="ECO:0000313" key="5">
    <source>
        <dbReference type="EMBL" id="GEU34798.1"/>
    </source>
</evidence>
<feature type="region of interest" description="Disordered" evidence="3">
    <location>
        <begin position="172"/>
        <end position="195"/>
    </location>
</feature>
<dbReference type="GO" id="GO:0003676">
    <property type="term" value="F:nucleic acid binding"/>
    <property type="evidence" value="ECO:0007669"/>
    <property type="project" value="InterPro"/>
</dbReference>
<dbReference type="AlphaFoldDB" id="A0A6L2JCP1"/>
<evidence type="ECO:0000256" key="1">
    <source>
        <dbReference type="PROSITE-ProRule" id="PRU00047"/>
    </source>
</evidence>
<evidence type="ECO:0000256" key="3">
    <source>
        <dbReference type="SAM" id="MobiDB-lite"/>
    </source>
</evidence>